<sequence>MRVPRNEKNFLGPLARARMNAKHAGGTENRPFPFRFFY</sequence>
<dbReference type="AlphaFoldDB" id="A0A150LJP6"/>
<dbReference type="STRING" id="301148.B4135_3049"/>
<comment type="caution">
    <text evidence="1">The sequence shown here is derived from an EMBL/GenBank/DDBJ whole genome shotgun (WGS) entry which is preliminary data.</text>
</comment>
<name>A0A150LJP6_9BACI</name>
<evidence type="ECO:0000313" key="1">
    <source>
        <dbReference type="EMBL" id="KYD12485.1"/>
    </source>
</evidence>
<dbReference type="EMBL" id="LQYT01000092">
    <property type="protein sequence ID" value="KYD12485.1"/>
    <property type="molecule type" value="Genomic_DNA"/>
</dbReference>
<proteinExistence type="predicted"/>
<evidence type="ECO:0000313" key="2">
    <source>
        <dbReference type="Proteomes" id="UP000075683"/>
    </source>
</evidence>
<organism evidence="1 2">
    <name type="scientific">Caldibacillus debilis</name>
    <dbReference type="NCBI Taxonomy" id="301148"/>
    <lineage>
        <taxon>Bacteria</taxon>
        <taxon>Bacillati</taxon>
        <taxon>Bacillota</taxon>
        <taxon>Bacilli</taxon>
        <taxon>Bacillales</taxon>
        <taxon>Bacillaceae</taxon>
        <taxon>Caldibacillus</taxon>
    </lineage>
</organism>
<gene>
    <name evidence="1" type="ORF">B4135_3049</name>
</gene>
<dbReference type="Proteomes" id="UP000075683">
    <property type="component" value="Unassembled WGS sequence"/>
</dbReference>
<protein>
    <submittedName>
        <fullName evidence="1">Uncharacterized protein</fullName>
    </submittedName>
</protein>
<accession>A0A150LJP6</accession>
<reference evidence="1 2" key="1">
    <citation type="submission" date="2016-01" db="EMBL/GenBank/DDBJ databases">
        <title>Draft Genome Sequences of Seven Thermophilic Sporeformers Isolated from Foods.</title>
        <authorList>
            <person name="Berendsen E.M."/>
            <person name="Wells-Bennik M.H."/>
            <person name="Krawcyk A.O."/>
            <person name="De Jong A."/>
            <person name="Holsappel S."/>
            <person name="Eijlander R.T."/>
            <person name="Kuipers O.P."/>
        </authorList>
    </citation>
    <scope>NUCLEOTIDE SEQUENCE [LARGE SCALE GENOMIC DNA]</scope>
    <source>
        <strain evidence="1 2">B4135</strain>
    </source>
</reference>